<gene>
    <name evidence="1" type="ORF">MNOR_LOCUS24672</name>
</gene>
<feature type="non-terminal residue" evidence="1">
    <location>
        <position position="1"/>
    </location>
</feature>
<dbReference type="EMBL" id="CAXKWB010022807">
    <property type="protein sequence ID" value="CAL4124635.1"/>
    <property type="molecule type" value="Genomic_DNA"/>
</dbReference>
<accession>A0AAV2RH81</accession>
<evidence type="ECO:0000313" key="2">
    <source>
        <dbReference type="Proteomes" id="UP001497623"/>
    </source>
</evidence>
<keyword evidence="2" id="KW-1185">Reference proteome</keyword>
<evidence type="ECO:0000313" key="1">
    <source>
        <dbReference type="EMBL" id="CAL4124635.1"/>
    </source>
</evidence>
<name>A0AAV2RH81_MEGNR</name>
<protein>
    <submittedName>
        <fullName evidence="1">Uncharacterized protein</fullName>
    </submittedName>
</protein>
<comment type="caution">
    <text evidence="1">The sequence shown here is derived from an EMBL/GenBank/DDBJ whole genome shotgun (WGS) entry which is preliminary data.</text>
</comment>
<sequence>EITSEANPLGIDGCWSPTIRTGIPIPNGIEYYYKCDEIECKFDPTIKQTGDWIPNCPPGEVACWDWLNNITVSVGSTMYYECSQYSCTEHDGWLKNGERDPSCWDF</sequence>
<organism evidence="1 2">
    <name type="scientific">Meganyctiphanes norvegica</name>
    <name type="common">Northern krill</name>
    <name type="synonym">Thysanopoda norvegica</name>
    <dbReference type="NCBI Taxonomy" id="48144"/>
    <lineage>
        <taxon>Eukaryota</taxon>
        <taxon>Metazoa</taxon>
        <taxon>Ecdysozoa</taxon>
        <taxon>Arthropoda</taxon>
        <taxon>Crustacea</taxon>
        <taxon>Multicrustacea</taxon>
        <taxon>Malacostraca</taxon>
        <taxon>Eumalacostraca</taxon>
        <taxon>Eucarida</taxon>
        <taxon>Euphausiacea</taxon>
        <taxon>Euphausiidae</taxon>
        <taxon>Meganyctiphanes</taxon>
    </lineage>
</organism>
<dbReference type="AlphaFoldDB" id="A0AAV2RH81"/>
<proteinExistence type="predicted"/>
<reference evidence="1 2" key="1">
    <citation type="submission" date="2024-05" db="EMBL/GenBank/DDBJ databases">
        <authorList>
            <person name="Wallberg A."/>
        </authorList>
    </citation>
    <scope>NUCLEOTIDE SEQUENCE [LARGE SCALE GENOMIC DNA]</scope>
</reference>
<dbReference type="Proteomes" id="UP001497623">
    <property type="component" value="Unassembled WGS sequence"/>
</dbReference>